<dbReference type="PANTHER" id="PTHR42901:SF1">
    <property type="entry name" value="ALCOHOL DEHYDROGENASE"/>
    <property type="match status" value="1"/>
</dbReference>
<dbReference type="Proteomes" id="UP000184330">
    <property type="component" value="Unassembled WGS sequence"/>
</dbReference>
<dbReference type="InterPro" id="IPR002347">
    <property type="entry name" value="SDR_fam"/>
</dbReference>
<dbReference type="CDD" id="cd05233">
    <property type="entry name" value="SDR_c"/>
    <property type="match status" value="1"/>
</dbReference>
<proteinExistence type="inferred from homology"/>
<evidence type="ECO:0000256" key="1">
    <source>
        <dbReference type="ARBA" id="ARBA00006484"/>
    </source>
</evidence>
<keyword evidence="2" id="KW-0560">Oxidoreductase</keyword>
<evidence type="ECO:0000313" key="5">
    <source>
        <dbReference type="Proteomes" id="UP000184330"/>
    </source>
</evidence>
<gene>
    <name evidence="4" type="ORF">PAC_05901</name>
</gene>
<evidence type="ECO:0000313" key="4">
    <source>
        <dbReference type="EMBL" id="CZR56013.1"/>
    </source>
</evidence>
<dbReference type="PRINTS" id="PR00080">
    <property type="entry name" value="SDRFAMILY"/>
</dbReference>
<evidence type="ECO:0008006" key="6">
    <source>
        <dbReference type="Google" id="ProtNLM"/>
    </source>
</evidence>
<dbReference type="EMBL" id="FJOG01000007">
    <property type="protein sequence ID" value="CZR56013.1"/>
    <property type="molecule type" value="Genomic_DNA"/>
</dbReference>
<accession>A0A1L7WTG1</accession>
<organism evidence="4 5">
    <name type="scientific">Phialocephala subalpina</name>
    <dbReference type="NCBI Taxonomy" id="576137"/>
    <lineage>
        <taxon>Eukaryota</taxon>
        <taxon>Fungi</taxon>
        <taxon>Dikarya</taxon>
        <taxon>Ascomycota</taxon>
        <taxon>Pezizomycotina</taxon>
        <taxon>Leotiomycetes</taxon>
        <taxon>Helotiales</taxon>
        <taxon>Mollisiaceae</taxon>
        <taxon>Phialocephala</taxon>
        <taxon>Phialocephala fortinii species complex</taxon>
    </lineage>
</organism>
<dbReference type="STRING" id="576137.A0A1L7WTG1"/>
<reference evidence="4 5" key="1">
    <citation type="submission" date="2016-03" db="EMBL/GenBank/DDBJ databases">
        <authorList>
            <person name="Ploux O."/>
        </authorList>
    </citation>
    <scope>NUCLEOTIDE SEQUENCE [LARGE SCALE GENOMIC DNA]</scope>
    <source>
        <strain evidence="4 5">UAMH 11012</strain>
    </source>
</reference>
<dbReference type="OrthoDB" id="1933717at2759"/>
<dbReference type="Pfam" id="PF00106">
    <property type="entry name" value="adh_short"/>
    <property type="match status" value="1"/>
</dbReference>
<keyword evidence="5" id="KW-1185">Reference proteome</keyword>
<sequence>MDLDQLPDDFFVTLSQFTKTTYRDVYPGVDPTSPALSQKGKVVVITGTSQGLGRHAFAQAFAKADAKALVLVARKATELEATAREVKEVNPNIQVLTQALDIRDEDAVKVLFDRIKSEIGTVDVLVNNAGSGKSALPVRDVDPRDFWYDFVCIPVPSSGIEIADTALKEVNVKGTLLMSQGFLKLVGKEKPATIINVSSAGGIAIIPSTSSYSLSKLVQIQIQRFIAAETPNVTAISMHPGTVMTPITKPQFVKFSKDTYALAGGVAVWLATDEAKFMNGRYMGANWAVDELTERKDEIVSKGLLLPELQGKFGKGQFEV</sequence>
<comment type="similarity">
    <text evidence="1 3">Belongs to the short-chain dehydrogenases/reductases (SDR) family.</text>
</comment>
<name>A0A1L7WTG1_9HELO</name>
<dbReference type="Gene3D" id="3.40.50.720">
    <property type="entry name" value="NAD(P)-binding Rossmann-like Domain"/>
    <property type="match status" value="1"/>
</dbReference>
<evidence type="ECO:0000256" key="2">
    <source>
        <dbReference type="ARBA" id="ARBA00023002"/>
    </source>
</evidence>
<dbReference type="SUPFAM" id="SSF51735">
    <property type="entry name" value="NAD(P)-binding Rossmann-fold domains"/>
    <property type="match status" value="1"/>
</dbReference>
<dbReference type="GO" id="GO:0016491">
    <property type="term" value="F:oxidoreductase activity"/>
    <property type="evidence" value="ECO:0007669"/>
    <property type="project" value="UniProtKB-KW"/>
</dbReference>
<evidence type="ECO:0000256" key="3">
    <source>
        <dbReference type="RuleBase" id="RU000363"/>
    </source>
</evidence>
<dbReference type="AlphaFoldDB" id="A0A1L7WTG1"/>
<dbReference type="InterPro" id="IPR036291">
    <property type="entry name" value="NAD(P)-bd_dom_sf"/>
</dbReference>
<dbReference type="PANTHER" id="PTHR42901">
    <property type="entry name" value="ALCOHOL DEHYDROGENASE"/>
    <property type="match status" value="1"/>
</dbReference>
<dbReference type="PRINTS" id="PR00081">
    <property type="entry name" value="GDHRDH"/>
</dbReference>
<protein>
    <recommendedName>
        <fullName evidence="6">NAD(P)-binding protein</fullName>
    </recommendedName>
</protein>